<dbReference type="EMBL" id="JACGWK010000007">
    <property type="protein sequence ID" value="KAL0344404.1"/>
    <property type="molecule type" value="Genomic_DNA"/>
</dbReference>
<reference evidence="1" key="2">
    <citation type="journal article" date="2024" name="Plant">
        <title>Genomic evolution and insights into agronomic trait innovations of Sesamum species.</title>
        <authorList>
            <person name="Miao H."/>
            <person name="Wang L."/>
            <person name="Qu L."/>
            <person name="Liu H."/>
            <person name="Sun Y."/>
            <person name="Le M."/>
            <person name="Wang Q."/>
            <person name="Wei S."/>
            <person name="Zheng Y."/>
            <person name="Lin W."/>
            <person name="Duan Y."/>
            <person name="Cao H."/>
            <person name="Xiong S."/>
            <person name="Wang X."/>
            <person name="Wei L."/>
            <person name="Li C."/>
            <person name="Ma Q."/>
            <person name="Ju M."/>
            <person name="Zhao R."/>
            <person name="Li G."/>
            <person name="Mu C."/>
            <person name="Tian Q."/>
            <person name="Mei H."/>
            <person name="Zhang T."/>
            <person name="Gao T."/>
            <person name="Zhang H."/>
        </authorList>
    </citation>
    <scope>NUCLEOTIDE SEQUENCE</scope>
    <source>
        <strain evidence="1">G01</strain>
    </source>
</reference>
<accession>A0AAW2NKZ8</accession>
<name>A0AAW2NKZ8_9LAMI</name>
<sequence>MSKNPLPMIMETNKFNDTDYNDLAAEFEDCPRFREPKLCLGQAAPDGLAGRVLARGMNYVRKVT</sequence>
<reference evidence="1" key="1">
    <citation type="submission" date="2020-06" db="EMBL/GenBank/DDBJ databases">
        <authorList>
            <person name="Li T."/>
            <person name="Hu X."/>
            <person name="Zhang T."/>
            <person name="Song X."/>
            <person name="Zhang H."/>
            <person name="Dai N."/>
            <person name="Sheng W."/>
            <person name="Hou X."/>
            <person name="Wei L."/>
        </authorList>
    </citation>
    <scope>NUCLEOTIDE SEQUENCE</scope>
    <source>
        <strain evidence="1">G01</strain>
        <tissue evidence="1">Leaf</tissue>
    </source>
</reference>
<gene>
    <name evidence="1" type="ORF">Sangu_1327800</name>
</gene>
<evidence type="ECO:0000313" key="1">
    <source>
        <dbReference type="EMBL" id="KAL0344404.1"/>
    </source>
</evidence>
<comment type="caution">
    <text evidence="1">The sequence shown here is derived from an EMBL/GenBank/DDBJ whole genome shotgun (WGS) entry which is preliminary data.</text>
</comment>
<dbReference type="AlphaFoldDB" id="A0AAW2NKZ8"/>
<proteinExistence type="predicted"/>
<protein>
    <submittedName>
        <fullName evidence="1">Uncharacterized protein</fullName>
    </submittedName>
</protein>
<organism evidence="1">
    <name type="scientific">Sesamum angustifolium</name>
    <dbReference type="NCBI Taxonomy" id="2727405"/>
    <lineage>
        <taxon>Eukaryota</taxon>
        <taxon>Viridiplantae</taxon>
        <taxon>Streptophyta</taxon>
        <taxon>Embryophyta</taxon>
        <taxon>Tracheophyta</taxon>
        <taxon>Spermatophyta</taxon>
        <taxon>Magnoliopsida</taxon>
        <taxon>eudicotyledons</taxon>
        <taxon>Gunneridae</taxon>
        <taxon>Pentapetalae</taxon>
        <taxon>asterids</taxon>
        <taxon>lamiids</taxon>
        <taxon>Lamiales</taxon>
        <taxon>Pedaliaceae</taxon>
        <taxon>Sesamum</taxon>
    </lineage>
</organism>